<organism evidence="1 2">
    <name type="scientific">Streptococcus ratti</name>
    <dbReference type="NCBI Taxonomy" id="1341"/>
    <lineage>
        <taxon>Bacteria</taxon>
        <taxon>Bacillati</taxon>
        <taxon>Bacillota</taxon>
        <taxon>Bacilli</taxon>
        <taxon>Lactobacillales</taxon>
        <taxon>Streptococcaceae</taxon>
        <taxon>Streptococcus</taxon>
    </lineage>
</organism>
<dbReference type="Pfam" id="PF08282">
    <property type="entry name" value="Hydrolase_3"/>
    <property type="match status" value="1"/>
</dbReference>
<name>A0A7X9LC17_STRRT</name>
<dbReference type="EMBL" id="JABASA010000001">
    <property type="protein sequence ID" value="NMD48094.1"/>
    <property type="molecule type" value="Genomic_DNA"/>
</dbReference>
<keyword evidence="1" id="KW-0378">Hydrolase</keyword>
<accession>A0A7X9LC17</accession>
<reference evidence="1 2" key="1">
    <citation type="submission" date="2020-04" db="EMBL/GenBank/DDBJ databases">
        <title>MicrobeNet Type strains.</title>
        <authorList>
            <person name="Nicholson A.C."/>
        </authorList>
    </citation>
    <scope>NUCLEOTIDE SEQUENCE [LARGE SCALE GENOMIC DNA]</scope>
    <source>
        <strain evidence="1 2">DSM 22768</strain>
    </source>
</reference>
<dbReference type="GO" id="GO:0016791">
    <property type="term" value="F:phosphatase activity"/>
    <property type="evidence" value="ECO:0007669"/>
    <property type="project" value="TreeGrafter"/>
</dbReference>
<dbReference type="GO" id="GO:0000287">
    <property type="term" value="F:magnesium ion binding"/>
    <property type="evidence" value="ECO:0007669"/>
    <property type="project" value="TreeGrafter"/>
</dbReference>
<protein>
    <submittedName>
        <fullName evidence="1">HAD family hydrolase</fullName>
    </submittedName>
</protein>
<dbReference type="SFLD" id="SFLDS00003">
    <property type="entry name" value="Haloacid_Dehalogenase"/>
    <property type="match status" value="1"/>
</dbReference>
<evidence type="ECO:0000313" key="2">
    <source>
        <dbReference type="Proteomes" id="UP000532121"/>
    </source>
</evidence>
<dbReference type="Proteomes" id="UP000532121">
    <property type="component" value="Unassembled WGS sequence"/>
</dbReference>
<gene>
    <name evidence="1" type="ORF">HHO37_00055</name>
</gene>
<dbReference type="SUPFAM" id="SSF56784">
    <property type="entry name" value="HAD-like"/>
    <property type="match status" value="1"/>
</dbReference>
<comment type="caution">
    <text evidence="1">The sequence shown here is derived from an EMBL/GenBank/DDBJ whole genome shotgun (WGS) entry which is preliminary data.</text>
</comment>
<dbReference type="RefSeq" id="WP_193522718.1">
    <property type="nucleotide sequence ID" value="NZ_JABASA010000001.1"/>
</dbReference>
<sequence length="282" mass="31378">MSKKIIFLDVDGTLVDYNNRIPQSAIRAIRKARQNGHLVFVSTGRSRAEMQPELWDIGLDGMIGGNGSYVEHDGQVIMHQLISPEDAKVAVDWLHERGLEFYLESNNGLFASEHFREQARETLKIYAMRKGKTSAEVEDQEVDDVMHGLVYGANLYRDDLNKISFVLDSYQDYLDAQKAFPDLKVGTWGGRGEAALFGDLGVKNITKAHAIDVLLQHLKADRKDTIAFGDAKVDIPMLEYCEIGVSMGNGGPEILAMADMVTDDVEEDGLFNAFEKLGLLAH</sequence>
<dbReference type="NCBIfam" id="TIGR00099">
    <property type="entry name" value="Cof-subfamily"/>
    <property type="match status" value="1"/>
</dbReference>
<dbReference type="PANTHER" id="PTHR10000">
    <property type="entry name" value="PHOSPHOSERINE PHOSPHATASE"/>
    <property type="match status" value="1"/>
</dbReference>
<dbReference type="Gene3D" id="3.30.1240.10">
    <property type="match status" value="1"/>
</dbReference>
<dbReference type="PANTHER" id="PTHR10000:SF25">
    <property type="entry name" value="PHOSPHATASE YKRA-RELATED"/>
    <property type="match status" value="1"/>
</dbReference>
<proteinExistence type="predicted"/>
<evidence type="ECO:0000313" key="1">
    <source>
        <dbReference type="EMBL" id="NMD48094.1"/>
    </source>
</evidence>
<dbReference type="SFLD" id="SFLDG01140">
    <property type="entry name" value="C2.B:_Phosphomannomutase_and_P"/>
    <property type="match status" value="1"/>
</dbReference>
<dbReference type="Gene3D" id="3.40.50.1000">
    <property type="entry name" value="HAD superfamily/HAD-like"/>
    <property type="match status" value="1"/>
</dbReference>
<dbReference type="InterPro" id="IPR036412">
    <property type="entry name" value="HAD-like_sf"/>
</dbReference>
<dbReference type="GO" id="GO:0005829">
    <property type="term" value="C:cytosol"/>
    <property type="evidence" value="ECO:0007669"/>
    <property type="project" value="TreeGrafter"/>
</dbReference>
<dbReference type="AlphaFoldDB" id="A0A7X9LC17"/>
<dbReference type="InterPro" id="IPR023214">
    <property type="entry name" value="HAD_sf"/>
</dbReference>
<dbReference type="InterPro" id="IPR000150">
    <property type="entry name" value="Cof"/>
</dbReference>